<gene>
    <name evidence="2" type="ORF">RHGRI_030741</name>
</gene>
<evidence type="ECO:0000313" key="2">
    <source>
        <dbReference type="EMBL" id="KAG5523846.1"/>
    </source>
</evidence>
<keyword evidence="3" id="KW-1185">Reference proteome</keyword>
<dbReference type="EMBL" id="JACTNZ010000011">
    <property type="protein sequence ID" value="KAG5523846.1"/>
    <property type="molecule type" value="Genomic_DNA"/>
</dbReference>
<feature type="compositionally biased region" description="Basic and acidic residues" evidence="1">
    <location>
        <begin position="46"/>
        <end position="62"/>
    </location>
</feature>
<sequence length="199" mass="22099">MLEEDLDLPSPNSLASYQSGLLEAMLVEQGGLEGSSSPMEVSTQEVDSKEQEKEEIVKPTKEKQDDTWLNVGKFDISEDTRSDDELTIICNDCDLEEVAQIEMDENLVCEIEQNQESLEVSLEESACFVPDSMSDTDAIANFAEAEMYKLDVVPLSELLQAATYPTNELELGELAGLKSKLKQAINYESDTPKDDAAWM</sequence>
<name>A0AAV6I5J0_9ERIC</name>
<evidence type="ECO:0000313" key="3">
    <source>
        <dbReference type="Proteomes" id="UP000823749"/>
    </source>
</evidence>
<protein>
    <submittedName>
        <fullName evidence="2">Uncharacterized protein</fullName>
    </submittedName>
</protein>
<comment type="caution">
    <text evidence="2">The sequence shown here is derived from an EMBL/GenBank/DDBJ whole genome shotgun (WGS) entry which is preliminary data.</text>
</comment>
<feature type="compositionally biased region" description="Polar residues" evidence="1">
    <location>
        <begin position="34"/>
        <end position="45"/>
    </location>
</feature>
<organism evidence="2 3">
    <name type="scientific">Rhododendron griersonianum</name>
    <dbReference type="NCBI Taxonomy" id="479676"/>
    <lineage>
        <taxon>Eukaryota</taxon>
        <taxon>Viridiplantae</taxon>
        <taxon>Streptophyta</taxon>
        <taxon>Embryophyta</taxon>
        <taxon>Tracheophyta</taxon>
        <taxon>Spermatophyta</taxon>
        <taxon>Magnoliopsida</taxon>
        <taxon>eudicotyledons</taxon>
        <taxon>Gunneridae</taxon>
        <taxon>Pentapetalae</taxon>
        <taxon>asterids</taxon>
        <taxon>Ericales</taxon>
        <taxon>Ericaceae</taxon>
        <taxon>Ericoideae</taxon>
        <taxon>Rhodoreae</taxon>
        <taxon>Rhododendron</taxon>
    </lineage>
</organism>
<reference evidence="2" key="1">
    <citation type="submission" date="2020-08" db="EMBL/GenBank/DDBJ databases">
        <title>Plant Genome Project.</title>
        <authorList>
            <person name="Zhang R.-G."/>
        </authorList>
    </citation>
    <scope>NUCLEOTIDE SEQUENCE</scope>
    <source>
        <strain evidence="2">WSP0</strain>
        <tissue evidence="2">Leaf</tissue>
    </source>
</reference>
<accession>A0AAV6I5J0</accession>
<proteinExistence type="predicted"/>
<dbReference type="Proteomes" id="UP000823749">
    <property type="component" value="Chromosome 11"/>
</dbReference>
<dbReference type="AlphaFoldDB" id="A0AAV6I5J0"/>
<evidence type="ECO:0000256" key="1">
    <source>
        <dbReference type="SAM" id="MobiDB-lite"/>
    </source>
</evidence>
<feature type="region of interest" description="Disordered" evidence="1">
    <location>
        <begin position="29"/>
        <end position="62"/>
    </location>
</feature>